<dbReference type="EMBL" id="WEKT01000043">
    <property type="protein sequence ID" value="MZI95034.1"/>
    <property type="molecule type" value="Genomic_DNA"/>
</dbReference>
<evidence type="ECO:0000313" key="1">
    <source>
        <dbReference type="EMBL" id="MZI95034.1"/>
    </source>
</evidence>
<protein>
    <submittedName>
        <fullName evidence="1">Uncharacterized protein</fullName>
    </submittedName>
</protein>
<organism evidence="1 2">
    <name type="scientific">Vibrio eleionomae</name>
    <dbReference type="NCBI Taxonomy" id="2653505"/>
    <lineage>
        <taxon>Bacteria</taxon>
        <taxon>Pseudomonadati</taxon>
        <taxon>Pseudomonadota</taxon>
        <taxon>Gammaproteobacteria</taxon>
        <taxon>Vibrionales</taxon>
        <taxon>Vibrionaceae</taxon>
        <taxon>Vibrio</taxon>
    </lineage>
</organism>
<dbReference type="RefSeq" id="WP_161157511.1">
    <property type="nucleotide sequence ID" value="NZ_WEKT01000043.1"/>
</dbReference>
<comment type="caution">
    <text evidence="1">The sequence shown here is derived from an EMBL/GenBank/DDBJ whole genome shotgun (WGS) entry which is preliminary data.</text>
</comment>
<sequence>MKFSKITISLILDAFLSGCASGLNSMQQREYAAMEKDGVLIKEKNPNTGMALGLLPGGGSFYAREPGLGVVNLLFWPLSVLWDPFSGKQRAESINYDVTKHYLKQEIKKEMSELDDKLALGKISNEQYIVEKRKIENKYSYE</sequence>
<keyword evidence="2" id="KW-1185">Reference proteome</keyword>
<dbReference type="Proteomes" id="UP000462621">
    <property type="component" value="Unassembled WGS sequence"/>
</dbReference>
<gene>
    <name evidence="1" type="ORF">F9817_17795</name>
</gene>
<dbReference type="AlphaFoldDB" id="A0A7X4RWB5"/>
<proteinExistence type="predicted"/>
<accession>A0A7X4RWB5</accession>
<evidence type="ECO:0000313" key="2">
    <source>
        <dbReference type="Proteomes" id="UP000462621"/>
    </source>
</evidence>
<reference evidence="1 2" key="1">
    <citation type="submission" date="2019-10" db="EMBL/GenBank/DDBJ databases">
        <title>Vibrio sp. nov. isolated from a shrimp pond.</title>
        <authorList>
            <person name="Gomez-Gil B."/>
            <person name="Enciso-Ibarra J."/>
            <person name="Enciso-Ibarra K."/>
            <person name="Bolan-Mejia C."/>
        </authorList>
    </citation>
    <scope>NUCLEOTIDE SEQUENCE [LARGE SCALE GENOMIC DNA]</scope>
    <source>
        <strain evidence="1 2">CAIM 722</strain>
    </source>
</reference>
<name>A0A7X4RWB5_9VIBR</name>